<reference evidence="2" key="1">
    <citation type="submission" date="2023-09" db="EMBL/GenBank/DDBJ databases">
        <title>Undibacterium sp. 20NA77.5 isolated from freshwater.</title>
        <authorList>
            <person name="Le V."/>
            <person name="Ko S.-R."/>
            <person name="Ahn C.-Y."/>
            <person name="Oh H.-M."/>
        </authorList>
    </citation>
    <scope>NUCLEOTIDE SEQUENCE</scope>
    <source>
        <strain evidence="2">20NA77.5</strain>
    </source>
</reference>
<dbReference type="SMART" id="SM00450">
    <property type="entry name" value="RHOD"/>
    <property type="match status" value="1"/>
</dbReference>
<dbReference type="PANTHER" id="PTHR43031:SF1">
    <property type="entry name" value="PYRIDINE NUCLEOTIDE-DISULPHIDE OXIDOREDUCTASE"/>
    <property type="match status" value="1"/>
</dbReference>
<feature type="domain" description="Rhodanese" evidence="1">
    <location>
        <begin position="39"/>
        <end position="129"/>
    </location>
</feature>
<dbReference type="Pfam" id="PF00581">
    <property type="entry name" value="Rhodanese"/>
    <property type="match status" value="1"/>
</dbReference>
<dbReference type="PROSITE" id="PS00380">
    <property type="entry name" value="RHODANESE_1"/>
    <property type="match status" value="1"/>
</dbReference>
<accession>A0ABY9RMW7</accession>
<keyword evidence="3" id="KW-1185">Reference proteome</keyword>
<evidence type="ECO:0000259" key="1">
    <source>
        <dbReference type="PROSITE" id="PS50206"/>
    </source>
</evidence>
<evidence type="ECO:0000313" key="3">
    <source>
        <dbReference type="Proteomes" id="UP001181355"/>
    </source>
</evidence>
<dbReference type="PROSITE" id="PS50206">
    <property type="entry name" value="RHODANESE_3"/>
    <property type="match status" value="1"/>
</dbReference>
<protein>
    <submittedName>
        <fullName evidence="2">Rhodanese-like domain-containing protein</fullName>
    </submittedName>
</protein>
<dbReference type="CDD" id="cd01521">
    <property type="entry name" value="RHOD_PspE2"/>
    <property type="match status" value="1"/>
</dbReference>
<dbReference type="InterPro" id="IPR036873">
    <property type="entry name" value="Rhodanese-like_dom_sf"/>
</dbReference>
<dbReference type="SUPFAM" id="SSF52821">
    <property type="entry name" value="Rhodanese/Cell cycle control phosphatase"/>
    <property type="match status" value="1"/>
</dbReference>
<dbReference type="InterPro" id="IPR001763">
    <property type="entry name" value="Rhodanese-like_dom"/>
</dbReference>
<dbReference type="Proteomes" id="UP001181355">
    <property type="component" value="Chromosome"/>
</dbReference>
<sequence>MNPVTIFPAASSQQAIAHFEASLAFETDCWDVNFALGLPQSDFVLLDVRSAEAYDKGHVPGAIHLPRGKIIASKLAAYPANTLFVTYCAGPHCNGATKAAIALAKLGRPVKIMIGGVTGWLDEGFSLSTEPQTLASLAS</sequence>
<dbReference type="EMBL" id="CP133720">
    <property type="protein sequence ID" value="WMW82548.1"/>
    <property type="molecule type" value="Genomic_DNA"/>
</dbReference>
<organism evidence="2 3">
    <name type="scientific">Undibacterium cyanobacteriorum</name>
    <dbReference type="NCBI Taxonomy" id="3073561"/>
    <lineage>
        <taxon>Bacteria</taxon>
        <taxon>Pseudomonadati</taxon>
        <taxon>Pseudomonadota</taxon>
        <taxon>Betaproteobacteria</taxon>
        <taxon>Burkholderiales</taxon>
        <taxon>Oxalobacteraceae</taxon>
        <taxon>Undibacterium</taxon>
    </lineage>
</organism>
<gene>
    <name evidence="2" type="ORF">RF679_13545</name>
</gene>
<name>A0ABY9RMW7_9BURK</name>
<evidence type="ECO:0000313" key="2">
    <source>
        <dbReference type="EMBL" id="WMW82548.1"/>
    </source>
</evidence>
<proteinExistence type="predicted"/>
<dbReference type="InterPro" id="IPR001307">
    <property type="entry name" value="Thiosulphate_STrfase_CS"/>
</dbReference>
<dbReference type="PANTHER" id="PTHR43031">
    <property type="entry name" value="FAD-DEPENDENT OXIDOREDUCTASE"/>
    <property type="match status" value="1"/>
</dbReference>
<dbReference type="Gene3D" id="3.40.250.10">
    <property type="entry name" value="Rhodanese-like domain"/>
    <property type="match status" value="1"/>
</dbReference>
<dbReference type="InterPro" id="IPR050229">
    <property type="entry name" value="GlpE_sulfurtransferase"/>
</dbReference>